<dbReference type="InterPro" id="IPR002213">
    <property type="entry name" value="UDP_glucos_trans"/>
</dbReference>
<dbReference type="EMBL" id="JADIXZ010000001">
    <property type="protein sequence ID" value="MBK6299947.1"/>
    <property type="molecule type" value="Genomic_DNA"/>
</dbReference>
<gene>
    <name evidence="2" type="ORF">IPF40_02450</name>
    <name evidence="3" type="ORF">IPI13_09855</name>
</gene>
<name>A0A934X2T6_9MICO</name>
<dbReference type="AlphaFoldDB" id="A0A934X2T6"/>
<reference evidence="4 5" key="1">
    <citation type="submission" date="2020-10" db="EMBL/GenBank/DDBJ databases">
        <title>Connecting structure to function with the recovery of over 1000 high-quality activated sludge metagenome-assembled genomes encoding full-length rRNA genes using long-read sequencing.</title>
        <authorList>
            <person name="Singleton C.M."/>
            <person name="Petriglieri F."/>
            <person name="Kristensen J.M."/>
            <person name="Kirkegaard R.H."/>
            <person name="Michaelsen T.Y."/>
            <person name="Andersen M.H."/>
            <person name="Karst S.M."/>
            <person name="Dueholm M.S."/>
            <person name="Nielsen P.H."/>
            <person name="Albertsen M."/>
        </authorList>
    </citation>
    <scope>NUCLEOTIDE SEQUENCE [LARGE SCALE GENOMIC DNA]</scope>
    <source>
        <strain evidence="2">AalE_18-Q3-R2-46_BAT3C.188</strain>
        <strain evidence="3">Ega_18-Q3-R5-49_MAXAC.001</strain>
    </source>
</reference>
<dbReference type="InterPro" id="IPR010610">
    <property type="entry name" value="EryCIII-like_C"/>
</dbReference>
<dbReference type="PANTHER" id="PTHR48050:SF13">
    <property type="entry name" value="STEROL 3-BETA-GLUCOSYLTRANSFERASE UGT80A2"/>
    <property type="match status" value="1"/>
</dbReference>
<feature type="domain" description="Erythromycin biosynthesis protein CIII-like C-terminal" evidence="1">
    <location>
        <begin position="273"/>
        <end position="386"/>
    </location>
</feature>
<dbReference type="Pfam" id="PF06722">
    <property type="entry name" value="EryCIII-like_C"/>
    <property type="match status" value="1"/>
</dbReference>
<dbReference type="GO" id="GO:0017000">
    <property type="term" value="P:antibiotic biosynthetic process"/>
    <property type="evidence" value="ECO:0007669"/>
    <property type="project" value="UniProtKB-ARBA"/>
</dbReference>
<dbReference type="InterPro" id="IPR050426">
    <property type="entry name" value="Glycosyltransferase_28"/>
</dbReference>
<dbReference type="GO" id="GO:0016758">
    <property type="term" value="F:hexosyltransferase activity"/>
    <property type="evidence" value="ECO:0007669"/>
    <property type="project" value="UniProtKB-ARBA"/>
</dbReference>
<protein>
    <submittedName>
        <fullName evidence="2">Glycosyltransferase family 1 protein</fullName>
    </submittedName>
</protein>
<dbReference type="PANTHER" id="PTHR48050">
    <property type="entry name" value="STEROL 3-BETA-GLUCOSYLTRANSFERASE"/>
    <property type="match status" value="1"/>
</dbReference>
<dbReference type="CDD" id="cd03784">
    <property type="entry name" value="GT1_Gtf-like"/>
    <property type="match status" value="1"/>
</dbReference>
<dbReference type="Gene3D" id="3.40.50.2000">
    <property type="entry name" value="Glycogen Phosphorylase B"/>
    <property type="match status" value="2"/>
</dbReference>
<evidence type="ECO:0000259" key="1">
    <source>
        <dbReference type="Pfam" id="PF06722"/>
    </source>
</evidence>
<organism evidence="2 4">
    <name type="scientific">Candidatus Phosphoribacter hodrii</name>
    <dbReference type="NCBI Taxonomy" id="2953743"/>
    <lineage>
        <taxon>Bacteria</taxon>
        <taxon>Bacillati</taxon>
        <taxon>Actinomycetota</taxon>
        <taxon>Actinomycetes</taxon>
        <taxon>Micrococcales</taxon>
        <taxon>Dermatophilaceae</taxon>
        <taxon>Candidatus Phosphoribacter</taxon>
    </lineage>
</organism>
<accession>A0A934X2T6</accession>
<dbReference type="GO" id="GO:0008194">
    <property type="term" value="F:UDP-glycosyltransferase activity"/>
    <property type="evidence" value="ECO:0007669"/>
    <property type="project" value="InterPro"/>
</dbReference>
<proteinExistence type="predicted"/>
<evidence type="ECO:0000313" key="5">
    <source>
        <dbReference type="Proteomes" id="UP000726105"/>
    </source>
</evidence>
<dbReference type="SUPFAM" id="SSF53756">
    <property type="entry name" value="UDP-Glycosyltransferase/glycogen phosphorylase"/>
    <property type="match status" value="1"/>
</dbReference>
<dbReference type="Proteomes" id="UP000726105">
    <property type="component" value="Unassembled WGS sequence"/>
</dbReference>
<evidence type="ECO:0000313" key="2">
    <source>
        <dbReference type="EMBL" id="MBK6299947.1"/>
    </source>
</evidence>
<sequence length="414" mass="43683">MTAVLAYTSPAMGHLYPMMPLLLELRDRGLDVHVRTLDTLVDQARAAGLSAERIDARLRPIADKHPDWAATNAKAALERSATMFAERAVLDGPDFRRAIEEVDPDLLIVDTNAWGALVVAEAQRRPWLHFSPYLVPLRSTGTPPFGPGLPRWDNPVGRVRDAVVGRLVFGAVERSIIPRINALRTPAGLAPVRSFDDLVLAAPLVAICSATPFDYPHPDWPSHVISIGAMTWEPPTAPPAWLADLPDPLTLVTTSSEYQADEALARVAVAALASEPGSLVVTMPAGVPDDLRDLPPNVRVEQFVPHAPLVARAAVAVTHGGMGATQKALAGGIPVCVVPYGRDQLETAARVVHADAGTQLAPKKLTPAALRAAVRAAAGKRAGAAACADGFRAAGGARAAADALLAQLASPSRR</sequence>
<dbReference type="Proteomes" id="UP000718281">
    <property type="component" value="Unassembled WGS sequence"/>
</dbReference>
<dbReference type="EMBL" id="JADJIB010000003">
    <property type="protein sequence ID" value="MBK7273446.1"/>
    <property type="molecule type" value="Genomic_DNA"/>
</dbReference>
<comment type="caution">
    <text evidence="2">The sequence shown here is derived from an EMBL/GenBank/DDBJ whole genome shotgun (WGS) entry which is preliminary data.</text>
</comment>
<evidence type="ECO:0000313" key="3">
    <source>
        <dbReference type="EMBL" id="MBK7273446.1"/>
    </source>
</evidence>
<evidence type="ECO:0000313" key="4">
    <source>
        <dbReference type="Proteomes" id="UP000718281"/>
    </source>
</evidence>